<dbReference type="EMBL" id="CABVHU010000010">
    <property type="protein sequence ID" value="VVO17996.1"/>
    <property type="molecule type" value="Genomic_DNA"/>
</dbReference>
<dbReference type="AlphaFoldDB" id="A0A5E7DMZ1"/>
<name>A0A5E7DMZ1_PSEFL</name>
<organism evidence="1 2">
    <name type="scientific">Pseudomonas fluorescens</name>
    <dbReference type="NCBI Taxonomy" id="294"/>
    <lineage>
        <taxon>Bacteria</taxon>
        <taxon>Pseudomonadati</taxon>
        <taxon>Pseudomonadota</taxon>
        <taxon>Gammaproteobacteria</taxon>
        <taxon>Pseudomonadales</taxon>
        <taxon>Pseudomonadaceae</taxon>
        <taxon>Pseudomonas</taxon>
    </lineage>
</organism>
<sequence>MEWTGLSKSVNAEEVKGYHARGGEMMTNLQAIAR</sequence>
<accession>A0A5E7DMZ1</accession>
<reference evidence="1 2" key="1">
    <citation type="submission" date="2019-09" db="EMBL/GenBank/DDBJ databases">
        <authorList>
            <person name="Chandra G."/>
            <person name="Truman W A."/>
        </authorList>
    </citation>
    <scope>NUCLEOTIDE SEQUENCE [LARGE SCALE GENOMIC DNA]</scope>
    <source>
        <strain evidence="1">PS833</strain>
    </source>
</reference>
<dbReference type="Proteomes" id="UP000409037">
    <property type="component" value="Unassembled WGS sequence"/>
</dbReference>
<protein>
    <submittedName>
        <fullName evidence="1">Uncharacterized protein</fullName>
    </submittedName>
</protein>
<evidence type="ECO:0000313" key="1">
    <source>
        <dbReference type="EMBL" id="VVO17996.1"/>
    </source>
</evidence>
<proteinExistence type="predicted"/>
<gene>
    <name evidence="1" type="ORF">PS833_03969</name>
</gene>
<evidence type="ECO:0000313" key="2">
    <source>
        <dbReference type="Proteomes" id="UP000409037"/>
    </source>
</evidence>